<dbReference type="EMBL" id="NHTK01006053">
    <property type="protein sequence ID" value="PPQ66016.1"/>
    <property type="molecule type" value="Genomic_DNA"/>
</dbReference>
<dbReference type="InParanoid" id="A0A409VIH4"/>
<evidence type="ECO:0000313" key="2">
    <source>
        <dbReference type="EMBL" id="PPQ66016.1"/>
    </source>
</evidence>
<feature type="region of interest" description="Disordered" evidence="1">
    <location>
        <begin position="1"/>
        <end position="29"/>
    </location>
</feature>
<keyword evidence="3" id="KW-1185">Reference proteome</keyword>
<evidence type="ECO:0000313" key="3">
    <source>
        <dbReference type="Proteomes" id="UP000284842"/>
    </source>
</evidence>
<reference evidence="2 3" key="1">
    <citation type="journal article" date="2018" name="Evol. Lett.">
        <title>Horizontal gene cluster transfer increased hallucinogenic mushroom diversity.</title>
        <authorList>
            <person name="Reynolds H.T."/>
            <person name="Vijayakumar V."/>
            <person name="Gluck-Thaler E."/>
            <person name="Korotkin H.B."/>
            <person name="Matheny P.B."/>
            <person name="Slot J.C."/>
        </authorList>
    </citation>
    <scope>NUCLEOTIDE SEQUENCE [LARGE SCALE GENOMIC DNA]</scope>
    <source>
        <strain evidence="2 3">2629</strain>
    </source>
</reference>
<proteinExistence type="predicted"/>
<name>A0A409VIH4_9AGAR</name>
<dbReference type="AlphaFoldDB" id="A0A409VIH4"/>
<dbReference type="Proteomes" id="UP000284842">
    <property type="component" value="Unassembled WGS sequence"/>
</dbReference>
<protein>
    <submittedName>
        <fullName evidence="2">Uncharacterized protein</fullName>
    </submittedName>
</protein>
<accession>A0A409VIH4</accession>
<feature type="region of interest" description="Disordered" evidence="1">
    <location>
        <begin position="44"/>
        <end position="77"/>
    </location>
</feature>
<organism evidence="2 3">
    <name type="scientific">Panaeolus cyanescens</name>
    <dbReference type="NCBI Taxonomy" id="181874"/>
    <lineage>
        <taxon>Eukaryota</taxon>
        <taxon>Fungi</taxon>
        <taxon>Dikarya</taxon>
        <taxon>Basidiomycota</taxon>
        <taxon>Agaricomycotina</taxon>
        <taxon>Agaricomycetes</taxon>
        <taxon>Agaricomycetidae</taxon>
        <taxon>Agaricales</taxon>
        <taxon>Agaricineae</taxon>
        <taxon>Galeropsidaceae</taxon>
        <taxon>Panaeolus</taxon>
    </lineage>
</organism>
<dbReference type="OrthoDB" id="3261081at2759"/>
<gene>
    <name evidence="2" type="ORF">CVT24_011960</name>
</gene>
<evidence type="ECO:0000256" key="1">
    <source>
        <dbReference type="SAM" id="MobiDB-lite"/>
    </source>
</evidence>
<feature type="compositionally biased region" description="Low complexity" evidence="1">
    <location>
        <begin position="1"/>
        <end position="10"/>
    </location>
</feature>
<feature type="compositionally biased region" description="Polar residues" evidence="1">
    <location>
        <begin position="11"/>
        <end position="23"/>
    </location>
</feature>
<dbReference type="STRING" id="181874.A0A409VIH4"/>
<sequence length="184" mass="20188">MLRSTSRSSSALQSPTGSENTTRSEPRLSISAISRMFLRMRRLDESANNKPKRTKATVISSGEPVTHSGLDVSPTEEHQQVPVEYVDHYVCEGGVNVATLVRATRQTLLERVDACGANSLTQEQWQCSISPPKNVHHGVGTYKVEVRYHASATRSSVPDPHKPVALDQAKGIPGLMTIRSRNDI</sequence>
<comment type="caution">
    <text evidence="2">The sequence shown here is derived from an EMBL/GenBank/DDBJ whole genome shotgun (WGS) entry which is preliminary data.</text>
</comment>